<sequence>MTNKIANLMNDSRDSLPGSSIPASGMETSTLRALRALMKTAGLVPGAVARRAGLSETELSALEVLADAPTGPAELARHLGVTTAASSGIVDRLAARGHVERRPHASDGRRTDVELTASGRAEVLAHLMPMFEGLYELDSRLTPEEAAVVEAYLREATAALRRLL</sequence>
<dbReference type="InterPro" id="IPR036390">
    <property type="entry name" value="WH_DNA-bd_sf"/>
</dbReference>
<keyword evidence="1" id="KW-0805">Transcription regulation</keyword>
<dbReference type="SUPFAM" id="SSF46785">
    <property type="entry name" value="Winged helix' DNA-binding domain"/>
    <property type="match status" value="1"/>
</dbReference>
<dbReference type="Proteomes" id="UP001500575">
    <property type="component" value="Unassembled WGS sequence"/>
</dbReference>
<dbReference type="Pfam" id="PF12802">
    <property type="entry name" value="MarR_2"/>
    <property type="match status" value="1"/>
</dbReference>
<dbReference type="PRINTS" id="PR00598">
    <property type="entry name" value="HTHMARR"/>
</dbReference>
<evidence type="ECO:0000256" key="3">
    <source>
        <dbReference type="ARBA" id="ARBA00023163"/>
    </source>
</evidence>
<evidence type="ECO:0000256" key="1">
    <source>
        <dbReference type="ARBA" id="ARBA00023015"/>
    </source>
</evidence>
<keyword evidence="7" id="KW-1185">Reference proteome</keyword>
<reference evidence="7" key="1">
    <citation type="journal article" date="2019" name="Int. J. Syst. Evol. Microbiol.">
        <title>The Global Catalogue of Microorganisms (GCM) 10K type strain sequencing project: providing services to taxonomists for standard genome sequencing and annotation.</title>
        <authorList>
            <consortium name="The Broad Institute Genomics Platform"/>
            <consortium name="The Broad Institute Genome Sequencing Center for Infectious Disease"/>
            <person name="Wu L."/>
            <person name="Ma J."/>
        </authorList>
    </citation>
    <scope>NUCLEOTIDE SEQUENCE [LARGE SCALE GENOMIC DNA]</scope>
    <source>
        <strain evidence="7">JCM 16021</strain>
    </source>
</reference>
<dbReference type="PROSITE" id="PS50995">
    <property type="entry name" value="HTH_MARR_2"/>
    <property type="match status" value="1"/>
</dbReference>
<dbReference type="InterPro" id="IPR023187">
    <property type="entry name" value="Tscrpt_reg_MarR-type_CS"/>
</dbReference>
<accession>A0ABP5JGU9</accession>
<evidence type="ECO:0000256" key="2">
    <source>
        <dbReference type="ARBA" id="ARBA00023125"/>
    </source>
</evidence>
<organism evidence="6 7">
    <name type="scientific">Nocardioides bigeumensis</name>
    <dbReference type="NCBI Taxonomy" id="433657"/>
    <lineage>
        <taxon>Bacteria</taxon>
        <taxon>Bacillati</taxon>
        <taxon>Actinomycetota</taxon>
        <taxon>Actinomycetes</taxon>
        <taxon>Propionibacteriales</taxon>
        <taxon>Nocardioidaceae</taxon>
        <taxon>Nocardioides</taxon>
    </lineage>
</organism>
<evidence type="ECO:0000259" key="5">
    <source>
        <dbReference type="PROSITE" id="PS50995"/>
    </source>
</evidence>
<evidence type="ECO:0000256" key="4">
    <source>
        <dbReference type="SAM" id="MobiDB-lite"/>
    </source>
</evidence>
<dbReference type="PANTHER" id="PTHR33164">
    <property type="entry name" value="TRANSCRIPTIONAL REGULATOR, MARR FAMILY"/>
    <property type="match status" value="1"/>
</dbReference>
<dbReference type="SMART" id="SM00347">
    <property type="entry name" value="HTH_MARR"/>
    <property type="match status" value="1"/>
</dbReference>
<dbReference type="InterPro" id="IPR036388">
    <property type="entry name" value="WH-like_DNA-bd_sf"/>
</dbReference>
<keyword evidence="3" id="KW-0804">Transcription</keyword>
<dbReference type="InterPro" id="IPR039422">
    <property type="entry name" value="MarR/SlyA-like"/>
</dbReference>
<dbReference type="EMBL" id="BAAAQQ010000002">
    <property type="protein sequence ID" value="GAA2116745.1"/>
    <property type="molecule type" value="Genomic_DNA"/>
</dbReference>
<protein>
    <recommendedName>
        <fullName evidence="5">HTH marR-type domain-containing protein</fullName>
    </recommendedName>
</protein>
<dbReference type="Gene3D" id="1.10.10.10">
    <property type="entry name" value="Winged helix-like DNA-binding domain superfamily/Winged helix DNA-binding domain"/>
    <property type="match status" value="1"/>
</dbReference>
<comment type="caution">
    <text evidence="6">The sequence shown here is derived from an EMBL/GenBank/DDBJ whole genome shotgun (WGS) entry which is preliminary data.</text>
</comment>
<dbReference type="InterPro" id="IPR000835">
    <property type="entry name" value="HTH_MarR-typ"/>
</dbReference>
<name>A0ABP5JGU9_9ACTN</name>
<keyword evidence="2" id="KW-0238">DNA-binding</keyword>
<gene>
    <name evidence="6" type="ORF">GCM10009843_07210</name>
</gene>
<evidence type="ECO:0000313" key="6">
    <source>
        <dbReference type="EMBL" id="GAA2116745.1"/>
    </source>
</evidence>
<dbReference type="PROSITE" id="PS01117">
    <property type="entry name" value="HTH_MARR_1"/>
    <property type="match status" value="1"/>
</dbReference>
<feature type="region of interest" description="Disordered" evidence="4">
    <location>
        <begin position="1"/>
        <end position="24"/>
    </location>
</feature>
<proteinExistence type="predicted"/>
<dbReference type="PANTHER" id="PTHR33164:SF104">
    <property type="entry name" value="TRANSCRIPTIONAL REGULATORY PROTEIN"/>
    <property type="match status" value="1"/>
</dbReference>
<feature type="domain" description="HTH marR-type" evidence="5">
    <location>
        <begin position="27"/>
        <end position="158"/>
    </location>
</feature>
<evidence type="ECO:0000313" key="7">
    <source>
        <dbReference type="Proteomes" id="UP001500575"/>
    </source>
</evidence>